<protein>
    <submittedName>
        <fullName evidence="1">Uncharacterized protein</fullName>
    </submittedName>
</protein>
<comment type="caution">
    <text evidence="1">The sequence shown here is derived from an EMBL/GenBank/DDBJ whole genome shotgun (WGS) entry which is preliminary data.</text>
</comment>
<organism evidence="1">
    <name type="scientific">marine sediment metagenome</name>
    <dbReference type="NCBI Taxonomy" id="412755"/>
    <lineage>
        <taxon>unclassified sequences</taxon>
        <taxon>metagenomes</taxon>
        <taxon>ecological metagenomes</taxon>
    </lineage>
</organism>
<proteinExistence type="predicted"/>
<sequence length="59" mass="6702">MDRYLIGAGKDRGFCIMFLGWDHWLLNIGHSNFRPLSRHIILLGIGPIVVSYDWGVCNG</sequence>
<name>A0A0F9BE07_9ZZZZ</name>
<evidence type="ECO:0000313" key="1">
    <source>
        <dbReference type="EMBL" id="KKL20174.1"/>
    </source>
</evidence>
<dbReference type="EMBL" id="LAZR01038201">
    <property type="protein sequence ID" value="KKL20174.1"/>
    <property type="molecule type" value="Genomic_DNA"/>
</dbReference>
<accession>A0A0F9BE07</accession>
<dbReference type="AlphaFoldDB" id="A0A0F9BE07"/>
<gene>
    <name evidence="1" type="ORF">LCGC14_2458080</name>
</gene>
<reference evidence="1" key="1">
    <citation type="journal article" date="2015" name="Nature">
        <title>Complex archaea that bridge the gap between prokaryotes and eukaryotes.</title>
        <authorList>
            <person name="Spang A."/>
            <person name="Saw J.H."/>
            <person name="Jorgensen S.L."/>
            <person name="Zaremba-Niedzwiedzka K."/>
            <person name="Martijn J."/>
            <person name="Lind A.E."/>
            <person name="van Eijk R."/>
            <person name="Schleper C."/>
            <person name="Guy L."/>
            <person name="Ettema T.J."/>
        </authorList>
    </citation>
    <scope>NUCLEOTIDE SEQUENCE</scope>
</reference>